<dbReference type="EMBL" id="JBHUEO010000120">
    <property type="protein sequence ID" value="MFD1708787.1"/>
    <property type="molecule type" value="Genomic_DNA"/>
</dbReference>
<proteinExistence type="predicted"/>
<evidence type="ECO:0000313" key="1">
    <source>
        <dbReference type="EMBL" id="MFD1708787.1"/>
    </source>
</evidence>
<evidence type="ECO:0000313" key="2">
    <source>
        <dbReference type="Proteomes" id="UP001597301"/>
    </source>
</evidence>
<dbReference type="RefSeq" id="WP_380776567.1">
    <property type="nucleotide sequence ID" value="NZ_JBHUEO010000120.1"/>
</dbReference>
<gene>
    <name evidence="1" type="ORF">ACFSCZ_19105</name>
</gene>
<sequence>PFVQLRAPGARGRFKKTNEGKKHLHWFFLQRLSPLGRRPSLFLLSSCGRQALEVASKKPMKVKNTFTGFFSSACRP</sequence>
<name>A0ABW4KLL4_9BACI</name>
<protein>
    <submittedName>
        <fullName evidence="1">Uncharacterized protein</fullName>
    </submittedName>
</protein>
<accession>A0ABW4KLL4</accession>
<keyword evidence="2" id="KW-1185">Reference proteome</keyword>
<feature type="non-terminal residue" evidence="1">
    <location>
        <position position="1"/>
    </location>
</feature>
<reference evidence="2" key="1">
    <citation type="journal article" date="2019" name="Int. J. Syst. Evol. Microbiol.">
        <title>The Global Catalogue of Microorganisms (GCM) 10K type strain sequencing project: providing services to taxonomists for standard genome sequencing and annotation.</title>
        <authorList>
            <consortium name="The Broad Institute Genomics Platform"/>
            <consortium name="The Broad Institute Genome Sequencing Center for Infectious Disease"/>
            <person name="Wu L."/>
            <person name="Ma J."/>
        </authorList>
    </citation>
    <scope>NUCLEOTIDE SEQUENCE [LARGE SCALE GENOMIC DNA]</scope>
    <source>
        <strain evidence="2">CGMCC 1.12295</strain>
    </source>
</reference>
<comment type="caution">
    <text evidence="1">The sequence shown here is derived from an EMBL/GenBank/DDBJ whole genome shotgun (WGS) entry which is preliminary data.</text>
</comment>
<organism evidence="1 2">
    <name type="scientific">Siminovitchia sediminis</name>
    <dbReference type="NCBI Taxonomy" id="1274353"/>
    <lineage>
        <taxon>Bacteria</taxon>
        <taxon>Bacillati</taxon>
        <taxon>Bacillota</taxon>
        <taxon>Bacilli</taxon>
        <taxon>Bacillales</taxon>
        <taxon>Bacillaceae</taxon>
        <taxon>Siminovitchia</taxon>
    </lineage>
</organism>
<dbReference type="Proteomes" id="UP001597301">
    <property type="component" value="Unassembled WGS sequence"/>
</dbReference>